<dbReference type="Proteomes" id="UP000192368">
    <property type="component" value="Unassembled WGS sequence"/>
</dbReference>
<feature type="domain" description="Thioester" evidence="6">
    <location>
        <begin position="82"/>
        <end position="225"/>
    </location>
</feature>
<dbReference type="Pfam" id="PF17802">
    <property type="entry name" value="SpaA"/>
    <property type="match status" value="7"/>
</dbReference>
<dbReference type="SUPFAM" id="SSF49478">
    <property type="entry name" value="Cna protein B-type domain"/>
    <property type="match status" value="1"/>
</dbReference>
<keyword evidence="2" id="KW-0964">Secreted</keyword>
<evidence type="ECO:0000256" key="5">
    <source>
        <dbReference type="SAM" id="Phobius"/>
    </source>
</evidence>
<keyword evidence="5" id="KW-0812">Transmembrane</keyword>
<protein>
    <submittedName>
        <fullName evidence="8">LPXTG-motif cell wall anchor domain-containing protein/TQXA domain-containing protein</fullName>
    </submittedName>
</protein>
<proteinExistence type="inferred from homology"/>
<feature type="compositionally biased region" description="Basic and acidic residues" evidence="4">
    <location>
        <begin position="1379"/>
        <end position="1401"/>
    </location>
</feature>
<dbReference type="STRING" id="573058.SAMN00017477_1997"/>
<evidence type="ECO:0000313" key="9">
    <source>
        <dbReference type="Proteomes" id="UP000192368"/>
    </source>
</evidence>
<gene>
    <name evidence="8" type="ORF">SAMN00017477_1997</name>
</gene>
<feature type="domain" description="SpaA-like prealbumin fold" evidence="7">
    <location>
        <begin position="882"/>
        <end position="967"/>
    </location>
</feature>
<evidence type="ECO:0000313" key="8">
    <source>
        <dbReference type="EMBL" id="SMB92943.1"/>
    </source>
</evidence>
<name>A0A1W1VI39_PEPAS</name>
<evidence type="ECO:0000256" key="4">
    <source>
        <dbReference type="SAM" id="MobiDB-lite"/>
    </source>
</evidence>
<dbReference type="InterPro" id="IPR041033">
    <property type="entry name" value="SpaA_PFL_dom_1"/>
</dbReference>
<dbReference type="Gene3D" id="2.60.40.10">
    <property type="entry name" value="Immunoglobulins"/>
    <property type="match status" value="7"/>
</dbReference>
<dbReference type="EMBL" id="FWWR01000017">
    <property type="protein sequence ID" value="SMB92943.1"/>
    <property type="molecule type" value="Genomic_DNA"/>
</dbReference>
<evidence type="ECO:0000256" key="2">
    <source>
        <dbReference type="ARBA" id="ARBA00022525"/>
    </source>
</evidence>
<feature type="region of interest" description="Disordered" evidence="4">
    <location>
        <begin position="1355"/>
        <end position="1424"/>
    </location>
</feature>
<comment type="similarity">
    <text evidence="1">Belongs to the serine-aspartate repeat-containing protein (SDr) family.</text>
</comment>
<dbReference type="NCBIfam" id="TIGR03934">
    <property type="entry name" value="TQXA_dom"/>
    <property type="match status" value="1"/>
</dbReference>
<feature type="transmembrane region" description="Helical" evidence="5">
    <location>
        <begin position="1437"/>
        <end position="1455"/>
    </location>
</feature>
<dbReference type="PANTHER" id="PTHR36108">
    <property type="entry name" value="COLOSSIN-B-RELATED"/>
    <property type="match status" value="1"/>
</dbReference>
<dbReference type="InterPro" id="IPR013552">
    <property type="entry name" value="Thioester_dom"/>
</dbReference>
<keyword evidence="5" id="KW-1133">Transmembrane helix</keyword>
<feature type="domain" description="SpaA-like prealbumin fold" evidence="7">
    <location>
        <begin position="761"/>
        <end position="846"/>
    </location>
</feature>
<sequence length="1463" mass="162222">MEKGKRLLSFMLAIIMMLGILPSNLIKVNATGENDYGVVGAYKAYSYNEKLYENPGDTDGAANEVIYIKKNNDNDRSTKGMPAYCFNASLSMVDVYGKLDDVPDFSNLTDPMPTYTKINGSVGTTFVDLAAAERIQDNNELTKAVLKVIYNGYRENDGNRVEEIKNAYKKKYNEDISDAEVYAATQKAIWYYTDSVKEFELGDKRIGKQITTKVLRVYRFLIGKDDHGLGLDLKDYTGGKTLDLYMPDRGPKDTGLAYQNLLGTEIVDKNETTVKKHDITVKKVDEDGKSKLAGATLQLKSEDNIIYKWKTDTEDNNQFSNPRKFHLQAGKYELSEIAAPEGYKKADPITFTVDGQGKVNGKTEIVMTNTKIPVMSVDVSKTWNDENDGPISENDKEFLTVKVKLKADGQDAKDASGNEVTPILLKKGAWNGEFKNLPIYHPGKENQPNEKINYTVEELDIPAEFKRVAGQNDTVTGDNNGDTKSIALVNKKTKTPDKPEVKSEARVNRIQVNKKWSSQDKKSNKEVYFELWKEVEGKQSKVTKDDFPEGMGNIDNPQKLGNGQSVTWRNLFVKEEFQNKNFKFLVKEVDSKGNAWEDEENGYPANDTVYDGAVQPNGMAKLFEVTNTYKEPTPKPEAKEIIISKTKLGGVEVEGAEIEIYKADGQTIATDKITGQAAKWTSEKAEKHLKLEVGEYIFKEVAAPEGLQKITELKFKVKADGKVEVLSKGTNEDKTEATVQVNGNKLTVEDKAKEVKPEVKEIIISKTKLGGEEVEGAEIEIYKADGQTIATDKITGKDAKWTSEKAEKHLKLEVGEYIFKEVAAPEGLQKITELKFKVKADGKVEVLSKGTNEDKTEATVQVNGNKLTVEDKAKEVKPEVKEIIISKTKLGGEEVEGAEIEIYKADGQTIATDKITGQAAKWKSEKAEKHLKLEVGEYIFKEVAAPEGLQKITELKFKVKADGKVEVLSKGTNEDKTEATVQVNGNKLTVEDKAKEVKPEVKEIIISKTKLGGEEVEGAEIEIYKADGQTIATDKITGQAAKWKSEKAEKHLKLEVGEYIFKEVAAPEGLQKITELKFEVKADGKVEVLSKGTNEDKTEATVQVNGNKLTVEDKAKEEDNPVVPGPGPKEETATVKFSKQDIEGRELAGARIVLAGDNGYRNEWTSNGSTEEFTLKEGRYTFREISTPDNSKYEFATEITFEVVKDNGKLKIQNVIVGTGNRELADGTLVMVDDYKRNDNPYVPVYPRPSEPNRDAEVRFSKQNLAGKELAGAQIELIRDGRVIDSWKTTGVDRTFNLSEGTYVFRETIAPEGYKISTDITFTVTRNGEIINVGATGKNYVAGSLVVMVDDYKDSEIPTEPTKPNTEDPTKPTEPTKPNTEDPKKEDKPIIEDAKQEKDGDNSDDNGVVADNNDNGFDDNYNNAKHLPKTGDGVNPIVYAGAMVLAGAALGILGFRKLRISRK</sequence>
<feature type="domain" description="SpaA-like prealbumin fold" evidence="7">
    <location>
        <begin position="641"/>
        <end position="725"/>
    </location>
</feature>
<evidence type="ECO:0000259" key="7">
    <source>
        <dbReference type="Pfam" id="PF17802"/>
    </source>
</evidence>
<keyword evidence="5" id="KW-0472">Membrane</keyword>
<accession>A0A1W1VI39</accession>
<feature type="domain" description="SpaA-like prealbumin fold" evidence="7">
    <location>
        <begin position="1257"/>
        <end position="1336"/>
    </location>
</feature>
<dbReference type="PANTHER" id="PTHR36108:SF13">
    <property type="entry name" value="COLOSSIN-B-RELATED"/>
    <property type="match status" value="1"/>
</dbReference>
<evidence type="ECO:0000256" key="3">
    <source>
        <dbReference type="ARBA" id="ARBA00022729"/>
    </source>
</evidence>
<dbReference type="Gene3D" id="1.10.150.480">
    <property type="match status" value="1"/>
</dbReference>
<dbReference type="Pfam" id="PF08341">
    <property type="entry name" value="TED"/>
    <property type="match status" value="1"/>
</dbReference>
<dbReference type="NCBIfam" id="TIGR01167">
    <property type="entry name" value="LPXTG_anchor"/>
    <property type="match status" value="1"/>
</dbReference>
<reference evidence="9" key="1">
    <citation type="submission" date="2017-04" db="EMBL/GenBank/DDBJ databases">
        <authorList>
            <person name="Varghese N."/>
            <person name="Submissions S."/>
        </authorList>
    </citation>
    <scope>NUCLEOTIDE SEQUENCE [LARGE SCALE GENOMIC DNA]</scope>
    <source>
        <strain evidence="9">DSM 20463</strain>
    </source>
</reference>
<evidence type="ECO:0000256" key="1">
    <source>
        <dbReference type="ARBA" id="ARBA00007257"/>
    </source>
</evidence>
<feature type="domain" description="SpaA-like prealbumin fold" evidence="7">
    <location>
        <begin position="278"/>
        <end position="359"/>
    </location>
</feature>
<keyword evidence="3" id="KW-0732">Signal</keyword>
<feature type="domain" description="SpaA-like prealbumin fold" evidence="7">
    <location>
        <begin position="1134"/>
        <end position="1213"/>
    </location>
</feature>
<dbReference type="NCBIfam" id="NF012162">
    <property type="entry name" value="surf_Nterm_1"/>
    <property type="match status" value="1"/>
</dbReference>
<evidence type="ECO:0000259" key="6">
    <source>
        <dbReference type="Pfam" id="PF08341"/>
    </source>
</evidence>
<dbReference type="InterPro" id="IPR013783">
    <property type="entry name" value="Ig-like_fold"/>
</dbReference>
<feature type="domain" description="SpaA-like prealbumin fold" evidence="7">
    <location>
        <begin position="1003"/>
        <end position="1088"/>
    </location>
</feature>
<keyword evidence="9" id="KW-1185">Reference proteome</keyword>
<feature type="compositionally biased region" description="Low complexity" evidence="4">
    <location>
        <begin position="1405"/>
        <end position="1423"/>
    </location>
</feature>
<organism evidence="8 9">
    <name type="scientific">Peptoniphilus asaccharolyticus DSM 20463</name>
    <dbReference type="NCBI Taxonomy" id="573058"/>
    <lineage>
        <taxon>Bacteria</taxon>
        <taxon>Bacillati</taxon>
        <taxon>Bacillota</taxon>
        <taxon>Tissierellia</taxon>
        <taxon>Tissierellales</taxon>
        <taxon>Peptoniphilaceae</taxon>
        <taxon>Peptoniphilus</taxon>
    </lineage>
</organism>
<feature type="transmembrane region" description="Helical" evidence="5">
    <location>
        <begin position="7"/>
        <end position="26"/>
    </location>
</feature>
<dbReference type="RefSeq" id="WP_084231509.1">
    <property type="nucleotide sequence ID" value="NZ_FWWR01000017.1"/>
</dbReference>
<dbReference type="OrthoDB" id="3268315at2"/>
<dbReference type="InterPro" id="IPR023849">
    <property type="entry name" value="TQXA_dom"/>
</dbReference>